<reference evidence="2" key="1">
    <citation type="submission" date="2018-06" db="EMBL/GenBank/DDBJ databases">
        <authorList>
            <person name="Zhirakovskaya E."/>
        </authorList>
    </citation>
    <scope>NUCLEOTIDE SEQUENCE</scope>
</reference>
<name>A0A3B0XVN2_9ZZZZ</name>
<proteinExistence type="predicted"/>
<accession>A0A3B0XVN2</accession>
<sequence length="417" mass="46356">MNAKTFFLSTLYLLLTTSLVQGAAIKQIYEVSLPVVSQQKHVRSAAYEQGLIEVSMRVSGSSLAPTQLDLTQAGRMISQYRYSAMSGQEISAYMKQSASAVRPRYKLWMKFDEAKLRQLLREKSLPIWGYQRPNVLVWLAVKDGRNRYILKKADSSQIKDAVEKEAHKRGLPVIWPDYDIEDKKQLSFIDIWGAFWEPIKQVSQRYSVDAILLGKMSWSNARWEVSWSLQLGDKNENWQLSALDMGMITSSGIGVATDHISSRFAVFENGAKEGELLLRVSDLSGVKGYAEASHYLASLAPVKSLYAKEVNPSRVDFYIELNGDENDLKRIIALGKVLVPDNRIESVVVPEVQSRVVNEPISTLAGTSTSGVVAAPLTNSPAHPGPDAGPVSIPPPDILPVEQKPPSAYVLRYRMNG</sequence>
<evidence type="ECO:0008006" key="3">
    <source>
        <dbReference type="Google" id="ProtNLM"/>
    </source>
</evidence>
<dbReference type="Pfam" id="PF09839">
    <property type="entry name" value="DUF2066"/>
    <property type="match status" value="1"/>
</dbReference>
<dbReference type="EMBL" id="UOFJ01000609">
    <property type="protein sequence ID" value="VAW71581.1"/>
    <property type="molecule type" value="Genomic_DNA"/>
</dbReference>
<evidence type="ECO:0000313" key="2">
    <source>
        <dbReference type="EMBL" id="VAW71581.1"/>
    </source>
</evidence>
<dbReference type="InterPro" id="IPR018642">
    <property type="entry name" value="DUF2066"/>
</dbReference>
<gene>
    <name evidence="2" type="ORF">MNBD_GAMMA10-1772</name>
</gene>
<feature type="region of interest" description="Disordered" evidence="1">
    <location>
        <begin position="375"/>
        <end position="399"/>
    </location>
</feature>
<protein>
    <recommendedName>
        <fullName evidence="3">DUF2066 domain-containing protein</fullName>
    </recommendedName>
</protein>
<organism evidence="2">
    <name type="scientific">hydrothermal vent metagenome</name>
    <dbReference type="NCBI Taxonomy" id="652676"/>
    <lineage>
        <taxon>unclassified sequences</taxon>
        <taxon>metagenomes</taxon>
        <taxon>ecological metagenomes</taxon>
    </lineage>
</organism>
<dbReference type="AlphaFoldDB" id="A0A3B0XVN2"/>
<evidence type="ECO:0000256" key="1">
    <source>
        <dbReference type="SAM" id="MobiDB-lite"/>
    </source>
</evidence>